<evidence type="ECO:0000313" key="4">
    <source>
        <dbReference type="Proteomes" id="UP000009138"/>
    </source>
</evidence>
<dbReference type="VEuPathDB" id="FungiDB:RO3G_00717"/>
<feature type="signal peptide" evidence="2">
    <location>
        <begin position="1"/>
        <end position="20"/>
    </location>
</feature>
<keyword evidence="2" id="KW-0732">Signal</keyword>
<feature type="compositionally biased region" description="Basic and acidic residues" evidence="1">
    <location>
        <begin position="70"/>
        <end position="95"/>
    </location>
</feature>
<dbReference type="AlphaFoldDB" id="I1BII3"/>
<dbReference type="RefSeq" id="XP_067511409.1">
    <property type="nucleotide sequence ID" value="XM_067655308.1"/>
</dbReference>
<dbReference type="Proteomes" id="UP000009138">
    <property type="component" value="Unassembled WGS sequence"/>
</dbReference>
<keyword evidence="4" id="KW-1185">Reference proteome</keyword>
<protein>
    <submittedName>
        <fullName evidence="3">Uncharacterized protein</fullName>
    </submittedName>
</protein>
<name>I1BII3_RHIO9</name>
<gene>
    <name evidence="3" type="ORF">RO3G_00717</name>
</gene>
<reference evidence="3 4" key="1">
    <citation type="journal article" date="2009" name="PLoS Genet.">
        <title>Genomic analysis of the basal lineage fungus Rhizopus oryzae reveals a whole-genome duplication.</title>
        <authorList>
            <person name="Ma L.-J."/>
            <person name="Ibrahim A.S."/>
            <person name="Skory C."/>
            <person name="Grabherr M.G."/>
            <person name="Burger G."/>
            <person name="Butler M."/>
            <person name="Elias M."/>
            <person name="Idnurm A."/>
            <person name="Lang B.F."/>
            <person name="Sone T."/>
            <person name="Abe A."/>
            <person name="Calvo S.E."/>
            <person name="Corrochano L.M."/>
            <person name="Engels R."/>
            <person name="Fu J."/>
            <person name="Hansberg W."/>
            <person name="Kim J.-M."/>
            <person name="Kodira C.D."/>
            <person name="Koehrsen M.J."/>
            <person name="Liu B."/>
            <person name="Miranda-Saavedra D."/>
            <person name="O'Leary S."/>
            <person name="Ortiz-Castellanos L."/>
            <person name="Poulter R."/>
            <person name="Rodriguez-Romero J."/>
            <person name="Ruiz-Herrera J."/>
            <person name="Shen Y.-Q."/>
            <person name="Zeng Q."/>
            <person name="Galagan J."/>
            <person name="Birren B.W."/>
            <person name="Cuomo C.A."/>
            <person name="Wickes B.L."/>
        </authorList>
    </citation>
    <scope>NUCLEOTIDE SEQUENCE [LARGE SCALE GENOMIC DNA]</scope>
    <source>
        <strain evidence="4">RA 99-880 / ATCC MYA-4621 / FGSC 9543 / NRRL 43880</strain>
    </source>
</reference>
<feature type="region of interest" description="Disordered" evidence="1">
    <location>
        <begin position="70"/>
        <end position="113"/>
    </location>
</feature>
<evidence type="ECO:0000256" key="2">
    <source>
        <dbReference type="SAM" id="SignalP"/>
    </source>
</evidence>
<dbReference type="InParanoid" id="I1BII3"/>
<evidence type="ECO:0000256" key="1">
    <source>
        <dbReference type="SAM" id="MobiDB-lite"/>
    </source>
</evidence>
<dbReference type="EMBL" id="CH476732">
    <property type="protein sequence ID" value="EIE76013.1"/>
    <property type="molecule type" value="Genomic_DNA"/>
</dbReference>
<organism evidence="3 4">
    <name type="scientific">Rhizopus delemar (strain RA 99-880 / ATCC MYA-4621 / FGSC 9543 / NRRL 43880)</name>
    <name type="common">Mucormycosis agent</name>
    <name type="synonym">Rhizopus arrhizus var. delemar</name>
    <dbReference type="NCBI Taxonomy" id="246409"/>
    <lineage>
        <taxon>Eukaryota</taxon>
        <taxon>Fungi</taxon>
        <taxon>Fungi incertae sedis</taxon>
        <taxon>Mucoromycota</taxon>
        <taxon>Mucoromycotina</taxon>
        <taxon>Mucoromycetes</taxon>
        <taxon>Mucorales</taxon>
        <taxon>Mucorineae</taxon>
        <taxon>Rhizopodaceae</taxon>
        <taxon>Rhizopus</taxon>
    </lineage>
</organism>
<accession>I1BII3</accession>
<evidence type="ECO:0000313" key="3">
    <source>
        <dbReference type="EMBL" id="EIE76013.1"/>
    </source>
</evidence>
<proteinExistence type="predicted"/>
<sequence length="113" mass="13366">MRLLLLLIVVVIHSICLVIAEKETDLKKLKELENETLRQIAVKEVEAMKKLFEKEQQVYVSMLKVEEEKKAKKEKEAKKEKKLKKEKEVMKKPIDVDEDQGEDDDDEEVKENR</sequence>
<feature type="compositionally biased region" description="Acidic residues" evidence="1">
    <location>
        <begin position="96"/>
        <end position="113"/>
    </location>
</feature>
<dbReference type="GeneID" id="93607689"/>
<feature type="chain" id="PRO_5003637484" evidence="2">
    <location>
        <begin position="21"/>
        <end position="113"/>
    </location>
</feature>